<evidence type="ECO:0000313" key="2">
    <source>
        <dbReference type="EMBL" id="AIG99079.1"/>
    </source>
</evidence>
<evidence type="ECO:0000313" key="3">
    <source>
        <dbReference type="Proteomes" id="UP000028501"/>
    </source>
</evidence>
<evidence type="ECO:0000259" key="1">
    <source>
        <dbReference type="Pfam" id="PF13229"/>
    </source>
</evidence>
<dbReference type="RefSeq" id="WP_052358804.1">
    <property type="nucleotide sequence ID" value="NZ_CP006577.1"/>
</dbReference>
<dbReference type="InterPro" id="IPR039448">
    <property type="entry name" value="Beta_helix"/>
</dbReference>
<dbReference type="GeneID" id="25399257"/>
<sequence length="2556" mass="279093">MKVSALLALTVVVFLVSNLAGSVEFSGNIGNETVNKTISVEKVYFPGDKVILKANFMPLKAKLVDPAGKVIGLEFRKSEGGFEAELELKKDVVLGKYLLFADNVSAEFYVDSYSIEAAYFNGKVVGNVSYYFAEPEYVYYKAGKEEGKAKVAEDGSFEILLKKAAKEVELRCGNAVERVKLKAELSIVLDRVEVVNETAFVEGRVLLNGVETEANLSYWFDEGEERVLEVNGTFNLSFSNVSGILHLIAENNGLRAEESVEIEAIKKVVEVGGVYFAGDTVEVVTNFKPKKGLIVGPDGKKEELEFVEEDGKYLARYELKKDVVLGNYTVLVDGIVKQFVVDFCEVSAEFGDGAIWGEARSFYTTPKVRYLIAGENFSEEGVAGGNFNIPVNRTGDFRAVFECGNSRYEMNFSVAEARNVEVDDFSFLGEIVEVRATFMPEEAYIVTPSNETVRLNFSEREGAFIAEIGAEEIGRYNLRVDEFNLSFVVDDYSINASFNGSAVAGTIKWHFVKPDYVYYKAGKEEGKAKVADDGSFEILLKKAAKEVELRCGNVLKIVKVTPKPPKEEKGEIVAFDPVKKVIVIKKLEEEQDGKFKIASTEERKKKVKLVELEVPATEENIKKFNLTPDVLSTEIKTKRVKKDMIRLEVNNKLETWYRFSVEIPEGYRVKGIIGDDGRRIVNTVHVNRSTGELEGDLRWYVKNNTLYFYDDPIWGYDISLYPPRPNRSIAVELAYSGPYSEGGQISAIIFPYSEGDDDATITSYDHAGRTEDYGYAYDLDIDAGSKIAIRFSSGGNTREFGNWWDHLNGAEPLGDDLINQISREDTPLNTAPNGVVESVITTKMQTPLWQNSQVNITQKVIIRDNSRWFATIYYIENIGSTTITNLRFFQGMDWNFNGDFSDDYGFYNSSVDTVYGYDSNAAPGDIQYGGFSSNIPSSAHDVGNYYSDIWTGIDQDNLQNRNSYYRDVGVALAWDKPSLAPGEMWIVPVIWGLGFTKEDMVAQINDGKSKLYDTGILSIDAPANNSNLNPSQGVVYFNATAALFGIVDAYNLEVIFNITKVGGGYSYQGSKTVNLSVPDAETANVSFPLDISSLGYGTYKVSFRTNLSNDQNTTNDEKWIYVNIVGFTVEPDKPLTANPGEEAFHNLTAINGLSSQRFDVRIEGTSEGWPTAIYVSGVKIAEDADGDSFWDFVDSNYDTNSNGIPDIPIPQGTSYINVSKEIPSSAELGVSDFTQLNFTSTTDASIFDTATIQTSTPPPPTEIKTFYLHGDSVLNTSAESTPSQIQIVANSLHSWYQNPVFADNFRIYDNVTVNLWLSSSTSSTHEVRVQVLSTTGTTSYLIGANSTTLTLTTTPTLYTFKIPLTSPFEFRRGDYIVLRVENIASSDMTVSMSQTYSSNITLHTSTYVNVEEIQSVVSGNDVTVYANVTDPIGSYDISEARIEVFYPNGSLLISTTMNLNTTDPSSPSLWKLFDFTFTAPVPGFYRVNVTGVESNGVTSTSTAYVAVGKIVTGRVLEDLFPLGKNNGEDIGLSNVRVALYEDNGNGLLDENDKIVGIDTTNSTGYFRLSPVNVSATYFIVVDSRTLTSFRGLNSGYKVESTWAEQTYQTEWDESSWVVVQKFGGQDPEESDSFGLNFEHYTALNLNNYNGESIDFGFSFEVIVNIEDKKEESLKPIGEVFIVENVGESWKTVYLHNYYESPVIVCTYNLPSSSDPPAVVRIRNVQHYSFEIRIQNPGDSATPTPSDVHCIVMEEGNWTLSDGTKVEAHRVVSDETNRRGSWNSGLEHLTYNWSYANPVVLGQVMSYNDPDWSAFWCSNGTRQNPPDSSNLYVGKHVGEDTDITRNPEVLGVIVVEAGSGVVNGMSYEADLGADSIRGVDDGPPFSYSLGGDYSVAITTQNAMDGGNGGWAVLYGSNPVSNKLNLSIDEDQIRDGERSHGTEQVAYWVFNKSGTLTTKVDSERYCQGCLRQFIANSNAIAGKQRSYFVMAVEPNNKVSDSKWWSITVNSTLGSLPNFNDEVELNGTVLNADMTVNNSNPDCLLYNYSTNTLESVACSKSIPVGVGSDGVPFSGDEPRLNAIPKPEIEIIGVAGSPVLNFTAKAHVSSVSVFSGSNGIEVYGDDSQLDKVFAGLRADGSDPSDSGFPRISSHGIRILSNNTTVNSSIAAYNGGLGIRFEGSGVNSGKAVNSIAYYNALSGSNLDGFIAVNGASNVIFENCVAANNSGSGIDNYNGGRITIRNCSVVKNGWGNAEPSGIRVSGSGSEIVNNLVAENVGDGILVTPTGSTSTPTGIKISRNSIFKNGYVGIDLNVEDTSNNMGDNVTLNDGQLDCSQPNCGIDYPVITAAQLIGSSLHIEGFINDENAGSGSSSFAGATVEIYMVNNSTDGDDLAGNNVLSGGSTSSKFYGEGWIYLGSLTADSSGNFRGELNVAGKGAEVGSLITALTILNGNTSEFGPDARVTTKPVKVRAEMAITFRGANITITALEEANNVKLYWIKPSGLVLTAEGDFDSSGNDGDIYWWEFGSISAGEVRHVNLTFGGDFSLIETFNIGVDPLQ</sequence>
<feature type="domain" description="Right handed beta helix" evidence="1">
    <location>
        <begin position="2102"/>
        <end position="2269"/>
    </location>
</feature>
<gene>
    <name evidence="2" type="ORF">AFULGI_00023590</name>
</gene>
<reference evidence="2 3" key="1">
    <citation type="submission" date="2013-07" db="EMBL/GenBank/DDBJ databases">
        <title>Genome of Archaeoglobus fulgidus.</title>
        <authorList>
            <person name="Fiebig A."/>
            <person name="Birkeland N.-K."/>
        </authorList>
    </citation>
    <scope>NUCLEOTIDE SEQUENCE [LARGE SCALE GENOMIC DNA]</scope>
    <source>
        <strain evidence="2 3">DSM 8774</strain>
    </source>
</reference>
<dbReference type="HOGENOM" id="CLU_228138_0_0_2"/>
<dbReference type="InterPro" id="IPR012334">
    <property type="entry name" value="Pectin_lyas_fold"/>
</dbReference>
<organism evidence="2 3">
    <name type="scientific">Archaeoglobus fulgidus DSM 8774</name>
    <dbReference type="NCBI Taxonomy" id="1344584"/>
    <lineage>
        <taxon>Archaea</taxon>
        <taxon>Methanobacteriati</taxon>
        <taxon>Methanobacteriota</taxon>
        <taxon>Archaeoglobi</taxon>
        <taxon>Archaeoglobales</taxon>
        <taxon>Archaeoglobaceae</taxon>
        <taxon>Archaeoglobus</taxon>
    </lineage>
</organism>
<protein>
    <recommendedName>
        <fullName evidence="1">Right handed beta helix domain-containing protein</fullName>
    </recommendedName>
</protein>
<accession>A0A075WIQ2</accession>
<dbReference type="InterPro" id="IPR006626">
    <property type="entry name" value="PbH1"/>
</dbReference>
<dbReference type="Proteomes" id="UP000028501">
    <property type="component" value="Chromosome"/>
</dbReference>
<dbReference type="SUPFAM" id="SSF51126">
    <property type="entry name" value="Pectin lyase-like"/>
    <property type="match status" value="1"/>
</dbReference>
<dbReference type="Gene3D" id="2.160.20.10">
    <property type="entry name" value="Single-stranded right-handed beta-helix, Pectin lyase-like"/>
    <property type="match status" value="1"/>
</dbReference>
<proteinExistence type="predicted"/>
<dbReference type="InterPro" id="IPR011050">
    <property type="entry name" value="Pectin_lyase_fold/virulence"/>
</dbReference>
<dbReference type="Pfam" id="PF13229">
    <property type="entry name" value="Beta_helix"/>
    <property type="match status" value="1"/>
</dbReference>
<dbReference type="KEGG" id="afg:AFULGI_00023590"/>
<dbReference type="EMBL" id="CP006577">
    <property type="protein sequence ID" value="AIG99079.1"/>
    <property type="molecule type" value="Genomic_DNA"/>
</dbReference>
<dbReference type="SMART" id="SM00710">
    <property type="entry name" value="PbH1"/>
    <property type="match status" value="6"/>
</dbReference>
<name>A0A075WIQ2_ARCFL</name>